<dbReference type="PANTHER" id="PTHR42930">
    <property type="entry name" value="PHOSPHATE-SPECIFIC TRANSPORT SYSTEM ACCESSORY PROTEIN PHOU"/>
    <property type="match status" value="1"/>
</dbReference>
<keyword evidence="2" id="KW-0813">Transport</keyword>
<keyword evidence="5" id="KW-1185">Reference proteome</keyword>
<dbReference type="Gene3D" id="1.20.58.220">
    <property type="entry name" value="Phosphate transport system protein phou homolog 2, domain 2"/>
    <property type="match status" value="1"/>
</dbReference>
<organism evidence="4 5">
    <name type="scientific">Rhodococcus artemisiae</name>
    <dbReference type="NCBI Taxonomy" id="714159"/>
    <lineage>
        <taxon>Bacteria</taxon>
        <taxon>Bacillati</taxon>
        <taxon>Actinomycetota</taxon>
        <taxon>Actinomycetes</taxon>
        <taxon>Mycobacteriales</taxon>
        <taxon>Nocardiaceae</taxon>
        <taxon>Rhodococcus</taxon>
    </lineage>
</organism>
<dbReference type="EMBL" id="JAUTXY010000022">
    <property type="protein sequence ID" value="MEE2061782.1"/>
    <property type="molecule type" value="Genomic_DNA"/>
</dbReference>
<dbReference type="PANTHER" id="PTHR42930:SF3">
    <property type="entry name" value="PHOSPHATE-SPECIFIC TRANSPORT SYSTEM ACCESSORY PROTEIN PHOU"/>
    <property type="match status" value="1"/>
</dbReference>
<keyword evidence="1 2" id="KW-0592">Phosphate transport</keyword>
<dbReference type="SUPFAM" id="SSF109755">
    <property type="entry name" value="PhoU-like"/>
    <property type="match status" value="1"/>
</dbReference>
<gene>
    <name evidence="4" type="primary">phoU</name>
    <name evidence="4" type="ORF">Q7514_30085</name>
</gene>
<comment type="subcellular location">
    <subcellularLocation>
        <location evidence="2">Cytoplasm</location>
    </subcellularLocation>
</comment>
<evidence type="ECO:0000313" key="5">
    <source>
        <dbReference type="Proteomes" id="UP001336020"/>
    </source>
</evidence>
<comment type="similarity">
    <text evidence="2">Belongs to the PhoU family.</text>
</comment>
<dbReference type="NCBIfam" id="TIGR02135">
    <property type="entry name" value="phoU_full"/>
    <property type="match status" value="1"/>
</dbReference>
<dbReference type="PIRSF" id="PIRSF003107">
    <property type="entry name" value="PhoU"/>
    <property type="match status" value="1"/>
</dbReference>
<evidence type="ECO:0000256" key="2">
    <source>
        <dbReference type="PIRNR" id="PIRNR003107"/>
    </source>
</evidence>
<protein>
    <recommendedName>
        <fullName evidence="2">Phosphate-specific transport system accessory protein PhoU</fullName>
    </recommendedName>
</protein>
<dbReference type="InterPro" id="IPR028366">
    <property type="entry name" value="PhoU"/>
</dbReference>
<reference evidence="4 5" key="1">
    <citation type="submission" date="2023-07" db="EMBL/GenBank/DDBJ databases">
        <authorList>
            <person name="Girao M."/>
            <person name="Carvalho M.F."/>
        </authorList>
    </citation>
    <scope>NUCLEOTIDE SEQUENCE [LARGE SCALE GENOMIC DNA]</scope>
    <source>
        <strain evidence="4 5">YIM65754</strain>
    </source>
</reference>
<comment type="function">
    <text evidence="2">Plays a role in the regulation of phosphate uptake.</text>
</comment>
<sequence>MRESFDNQLGQLRAELAEVCGLTAVAIEQATCALLDLDPAAADRTNEVNADIDARSRDLDRRVLTLLALQSPVARDLRVLISGLHNIADLRRMGSLAAHIAEVARMHHPAAVVPEELRAILGDMGKAARAQSEAAQEVLRHRDTDAAEQLIASDDRMDALLRDLFAVTKGADWPYGAASAVNITLLGRFYERFCDHTVEISRRIIFVVTGQIPDH</sequence>
<comment type="caution">
    <text evidence="4">The sequence shown here is derived from an EMBL/GenBank/DDBJ whole genome shotgun (WGS) entry which is preliminary data.</text>
</comment>
<keyword evidence="2" id="KW-0963">Cytoplasm</keyword>
<evidence type="ECO:0000259" key="3">
    <source>
        <dbReference type="Pfam" id="PF01895"/>
    </source>
</evidence>
<feature type="domain" description="PhoU" evidence="3">
    <location>
        <begin position="123"/>
        <end position="204"/>
    </location>
</feature>
<proteinExistence type="inferred from homology"/>
<name>A0ABU7LLK0_9NOCA</name>
<feature type="domain" description="PhoU" evidence="3">
    <location>
        <begin position="18"/>
        <end position="103"/>
    </location>
</feature>
<evidence type="ECO:0000313" key="4">
    <source>
        <dbReference type="EMBL" id="MEE2061782.1"/>
    </source>
</evidence>
<dbReference type="Proteomes" id="UP001336020">
    <property type="component" value="Unassembled WGS sequence"/>
</dbReference>
<dbReference type="RefSeq" id="WP_330136927.1">
    <property type="nucleotide sequence ID" value="NZ_JAUTXY010000022.1"/>
</dbReference>
<evidence type="ECO:0000256" key="1">
    <source>
        <dbReference type="ARBA" id="ARBA00022592"/>
    </source>
</evidence>
<accession>A0ABU7LLK0</accession>
<comment type="subunit">
    <text evidence="2">Homodimer.</text>
</comment>
<dbReference type="Pfam" id="PF01895">
    <property type="entry name" value="PhoU"/>
    <property type="match status" value="2"/>
</dbReference>
<dbReference type="InterPro" id="IPR026022">
    <property type="entry name" value="PhoU_dom"/>
</dbReference>
<dbReference type="InterPro" id="IPR038078">
    <property type="entry name" value="PhoU-like_sf"/>
</dbReference>